<name>A0A9P7URU6_9AGAR</name>
<sequence>MKVFLPAIAEYIPEQMAQCLATFLDFCYLVRQNDFTEDTIKQVQEAIDRFHALRVVFIETGIREGFLMPRMHAMMHYPLLIMQFGALNGVCSSITESRHITAVKRPWQRSNQNNALSQILLTNRRNDKLAALRSLLAERGLIPPIHTSSQAKLFERDDLDEGPDESGECDSERLQAEVVLAKSKARHLAPNVKYPHNLKQLVDSLHQRDLPLLARRFLYEQLHDDSSENIPLTSLPDIRSKIEVFHSAVARFFAPSDTVGIRGMHREQIRSCPLYHGKPRYDMVSIVIDDGKKGFLGMSAARVLLFFSFKHKHNGKDNEYPCALVHWFDTYGRSRDAATGMWQVRPGFLDMAKRQPHLAVIYLHAIFRSVHLIPVYGKEMVPNVLKYWKSLDLYRAFYVNFSALRCPL</sequence>
<dbReference type="RefSeq" id="XP_043008602.1">
    <property type="nucleotide sequence ID" value="XM_043153318.1"/>
</dbReference>
<reference evidence="1" key="1">
    <citation type="journal article" date="2021" name="Genome Biol. Evol.">
        <title>The assembled and annotated genome of the fairy-ring fungus Marasmius oreades.</title>
        <authorList>
            <person name="Hiltunen M."/>
            <person name="Ament-Velasquez S.L."/>
            <person name="Johannesson H."/>
        </authorList>
    </citation>
    <scope>NUCLEOTIDE SEQUENCE</scope>
    <source>
        <strain evidence="1">03SP1</strain>
    </source>
</reference>
<evidence type="ECO:0000313" key="2">
    <source>
        <dbReference type="Proteomes" id="UP001049176"/>
    </source>
</evidence>
<dbReference type="GeneID" id="66077582"/>
<proteinExistence type="predicted"/>
<organism evidence="1 2">
    <name type="scientific">Marasmius oreades</name>
    <name type="common">fairy-ring Marasmius</name>
    <dbReference type="NCBI Taxonomy" id="181124"/>
    <lineage>
        <taxon>Eukaryota</taxon>
        <taxon>Fungi</taxon>
        <taxon>Dikarya</taxon>
        <taxon>Basidiomycota</taxon>
        <taxon>Agaricomycotina</taxon>
        <taxon>Agaricomycetes</taxon>
        <taxon>Agaricomycetidae</taxon>
        <taxon>Agaricales</taxon>
        <taxon>Marasmiineae</taxon>
        <taxon>Marasmiaceae</taxon>
        <taxon>Marasmius</taxon>
    </lineage>
</organism>
<gene>
    <name evidence="1" type="ORF">E1B28_008506</name>
</gene>
<protein>
    <submittedName>
        <fullName evidence="1">Uncharacterized protein</fullName>
    </submittedName>
</protein>
<dbReference type="AlphaFoldDB" id="A0A9P7URU6"/>
<dbReference type="KEGG" id="more:E1B28_008506"/>
<dbReference type="OrthoDB" id="3199698at2759"/>
<accession>A0A9P7URU6</accession>
<dbReference type="EMBL" id="CM032185">
    <property type="protein sequence ID" value="KAG7092132.1"/>
    <property type="molecule type" value="Genomic_DNA"/>
</dbReference>
<dbReference type="Proteomes" id="UP001049176">
    <property type="component" value="Chromosome 5"/>
</dbReference>
<keyword evidence="2" id="KW-1185">Reference proteome</keyword>
<comment type="caution">
    <text evidence="1">The sequence shown here is derived from an EMBL/GenBank/DDBJ whole genome shotgun (WGS) entry which is preliminary data.</text>
</comment>
<evidence type="ECO:0000313" key="1">
    <source>
        <dbReference type="EMBL" id="KAG7092132.1"/>
    </source>
</evidence>